<dbReference type="Pfam" id="PF05944">
    <property type="entry name" value="Phage_term_smal"/>
    <property type="match status" value="1"/>
</dbReference>
<dbReference type="KEGG" id="span:AWL63_06125"/>
<reference evidence="2 3" key="1">
    <citation type="submission" date="2016-01" db="EMBL/GenBank/DDBJ databases">
        <title>Complete genome and mega plasmid sequence of Sphingomonas panacis DCY99 elicits systemic resistance in rice to Xanthomonas oryzae.</title>
        <authorList>
            <person name="Kim Y.J."/>
            <person name="Yang D.C."/>
            <person name="Sing P."/>
        </authorList>
    </citation>
    <scope>NUCLEOTIDE SEQUENCE [LARGE SCALE GENOMIC DNA]</scope>
    <source>
        <strain evidence="2 3">DCY99</strain>
    </source>
</reference>
<organism evidence="2 3">
    <name type="scientific">Sphingomonas panacis</name>
    <dbReference type="NCBI Taxonomy" id="1560345"/>
    <lineage>
        <taxon>Bacteria</taxon>
        <taxon>Pseudomonadati</taxon>
        <taxon>Pseudomonadota</taxon>
        <taxon>Alphaproteobacteria</taxon>
        <taxon>Sphingomonadales</taxon>
        <taxon>Sphingomonadaceae</taxon>
        <taxon>Sphingomonas</taxon>
    </lineage>
</organism>
<accession>A0A1B3Z866</accession>
<dbReference type="OrthoDB" id="8562788at2"/>
<feature type="region of interest" description="Disordered" evidence="1">
    <location>
        <begin position="1"/>
        <end position="34"/>
    </location>
</feature>
<feature type="region of interest" description="Disordered" evidence="1">
    <location>
        <begin position="285"/>
        <end position="306"/>
    </location>
</feature>
<dbReference type="GO" id="GO:0004519">
    <property type="term" value="F:endonuclease activity"/>
    <property type="evidence" value="ECO:0007669"/>
    <property type="project" value="InterPro"/>
</dbReference>
<sequence length="306" mass="33414">MSPARQHRDRLAAQAFDADPSATVATSEGGGQPGETIVAVIDGPMTPARLHRLKQAGIAVAAADAGTEILTGTTPSIGTVAAFAANQAQGQIVLRLTHDLRRLKEIQSIERKIDAKREMLPEYRPWIDGLLRAAEETGMGVQDEVLPTIMVWAIDTGDWHYGLDLARYVLDHDLSLPARYERQPATLIVEEFSDAAIAVLERDELFPHDVLSELYELTRSEDMPDEVRAKLHKALGLDYLAVLNPALYPEATDEHRDASRAEAITHFARAIQLNSRIGLKQKLDKLRKDSGAASAAPPATNTPPTP</sequence>
<dbReference type="Proteomes" id="UP000094256">
    <property type="component" value="Chromosome"/>
</dbReference>
<evidence type="ECO:0000256" key="1">
    <source>
        <dbReference type="SAM" id="MobiDB-lite"/>
    </source>
</evidence>
<evidence type="ECO:0000313" key="3">
    <source>
        <dbReference type="Proteomes" id="UP000094256"/>
    </source>
</evidence>
<evidence type="ECO:0000313" key="2">
    <source>
        <dbReference type="EMBL" id="AOH83611.1"/>
    </source>
</evidence>
<dbReference type="InterPro" id="IPR010270">
    <property type="entry name" value="Phage_P2_GpM"/>
</dbReference>
<evidence type="ECO:0008006" key="4">
    <source>
        <dbReference type="Google" id="ProtNLM"/>
    </source>
</evidence>
<keyword evidence="3" id="KW-1185">Reference proteome</keyword>
<dbReference type="AlphaFoldDB" id="A0A1B3Z866"/>
<dbReference type="EMBL" id="CP014168">
    <property type="protein sequence ID" value="AOH83611.1"/>
    <property type="molecule type" value="Genomic_DNA"/>
</dbReference>
<protein>
    <recommendedName>
        <fullName evidence="4">Terminase</fullName>
    </recommendedName>
</protein>
<name>A0A1B3Z866_9SPHN</name>
<proteinExistence type="predicted"/>
<gene>
    <name evidence="2" type="ORF">AWL63_06125</name>
</gene>
<dbReference type="STRING" id="1560345.AWL63_06125"/>
<dbReference type="GO" id="GO:0003677">
    <property type="term" value="F:DNA binding"/>
    <property type="evidence" value="ECO:0007669"/>
    <property type="project" value="InterPro"/>
</dbReference>
<dbReference type="RefSeq" id="WP_083224527.1">
    <property type="nucleotide sequence ID" value="NZ_CP014168.1"/>
</dbReference>